<dbReference type="Proteomes" id="UP000824087">
    <property type="component" value="Unassembled WGS sequence"/>
</dbReference>
<reference evidence="12" key="2">
    <citation type="journal article" date="2021" name="PeerJ">
        <title>Extensive microbial diversity within the chicken gut microbiome revealed by metagenomics and culture.</title>
        <authorList>
            <person name="Gilroy R."/>
            <person name="Ravi A."/>
            <person name="Getino M."/>
            <person name="Pursley I."/>
            <person name="Horton D.L."/>
            <person name="Alikhan N.F."/>
            <person name="Baker D."/>
            <person name="Gharbi K."/>
            <person name="Hall N."/>
            <person name="Watson M."/>
            <person name="Adriaenssens E.M."/>
            <person name="Foster-Nyarko E."/>
            <person name="Jarju S."/>
            <person name="Secka A."/>
            <person name="Antonio M."/>
            <person name="Oren A."/>
            <person name="Chaudhuri R.R."/>
            <person name="La Ragione R."/>
            <person name="Hildebrand F."/>
            <person name="Pallen M.J."/>
        </authorList>
    </citation>
    <scope>NUCLEOTIDE SEQUENCE</scope>
    <source>
        <strain evidence="12">CHK197-8231</strain>
    </source>
</reference>
<evidence type="ECO:0000256" key="1">
    <source>
        <dbReference type="ARBA" id="ARBA00007465"/>
    </source>
</evidence>
<dbReference type="InterPro" id="IPR022801">
    <property type="entry name" value="Ribosomal_uS4"/>
</dbReference>
<dbReference type="GO" id="GO:0006412">
    <property type="term" value="P:translation"/>
    <property type="evidence" value="ECO:0007669"/>
    <property type="project" value="UniProtKB-UniRule"/>
</dbReference>
<dbReference type="CDD" id="cd00165">
    <property type="entry name" value="S4"/>
    <property type="match status" value="1"/>
</dbReference>
<dbReference type="GO" id="GO:0003735">
    <property type="term" value="F:structural constituent of ribosome"/>
    <property type="evidence" value="ECO:0007669"/>
    <property type="project" value="InterPro"/>
</dbReference>
<feature type="domain" description="Small ribosomal subunit protein uS4 N-terminal" evidence="11">
    <location>
        <begin position="3"/>
        <end position="91"/>
    </location>
</feature>
<dbReference type="GO" id="GO:0019843">
    <property type="term" value="F:rRNA binding"/>
    <property type="evidence" value="ECO:0007669"/>
    <property type="project" value="UniProtKB-UniRule"/>
</dbReference>
<dbReference type="EMBL" id="DVML01000012">
    <property type="protein sequence ID" value="HIU22367.1"/>
    <property type="molecule type" value="Genomic_DNA"/>
</dbReference>
<dbReference type="Pfam" id="PF00163">
    <property type="entry name" value="Ribosomal_S4"/>
    <property type="match status" value="1"/>
</dbReference>
<feature type="domain" description="RNA-binding S4" evidence="10">
    <location>
        <begin position="92"/>
        <end position="156"/>
    </location>
</feature>
<accession>A0A9D1HU76</accession>
<proteinExistence type="inferred from homology"/>
<dbReference type="FunFam" id="3.10.290.10:FF:000001">
    <property type="entry name" value="30S ribosomal protein S4"/>
    <property type="match status" value="1"/>
</dbReference>
<comment type="function">
    <text evidence="7">One of the primary rRNA binding proteins, it binds directly to 16S rRNA where it nucleates assembly of the body of the 30S subunit.</text>
</comment>
<dbReference type="InterPro" id="IPR002942">
    <property type="entry name" value="S4_RNA-bd"/>
</dbReference>
<evidence type="ECO:0000313" key="13">
    <source>
        <dbReference type="Proteomes" id="UP000824087"/>
    </source>
</evidence>
<dbReference type="GO" id="GO:0042274">
    <property type="term" value="P:ribosomal small subunit biogenesis"/>
    <property type="evidence" value="ECO:0007669"/>
    <property type="project" value="TreeGrafter"/>
</dbReference>
<evidence type="ECO:0000256" key="2">
    <source>
        <dbReference type="ARBA" id="ARBA00022730"/>
    </source>
</evidence>
<evidence type="ECO:0000259" key="10">
    <source>
        <dbReference type="SMART" id="SM00363"/>
    </source>
</evidence>
<dbReference type="Gene3D" id="1.10.1050.10">
    <property type="entry name" value="Ribosomal Protein S4 Delta 41, Chain A, domain 1"/>
    <property type="match status" value="1"/>
</dbReference>
<dbReference type="NCBIfam" id="NF003717">
    <property type="entry name" value="PRK05327.1"/>
    <property type="match status" value="1"/>
</dbReference>
<evidence type="ECO:0000256" key="4">
    <source>
        <dbReference type="ARBA" id="ARBA00022980"/>
    </source>
</evidence>
<keyword evidence="2 7" id="KW-0699">rRNA-binding</keyword>
<evidence type="ECO:0000313" key="12">
    <source>
        <dbReference type="EMBL" id="HIU22367.1"/>
    </source>
</evidence>
<comment type="function">
    <text evidence="7">With S5 and S12 plays an important role in translational accuracy.</text>
</comment>
<dbReference type="InterPro" id="IPR036986">
    <property type="entry name" value="S4_RNA-bd_sf"/>
</dbReference>
<comment type="caution">
    <text evidence="12">The sequence shown here is derived from an EMBL/GenBank/DDBJ whole genome shotgun (WGS) entry which is preliminary data.</text>
</comment>
<dbReference type="GO" id="GO:0015935">
    <property type="term" value="C:small ribosomal subunit"/>
    <property type="evidence" value="ECO:0007669"/>
    <property type="project" value="InterPro"/>
</dbReference>
<dbReference type="Pfam" id="PF01479">
    <property type="entry name" value="S4"/>
    <property type="match status" value="1"/>
</dbReference>
<dbReference type="AlphaFoldDB" id="A0A9D1HU76"/>
<dbReference type="SUPFAM" id="SSF55174">
    <property type="entry name" value="Alpha-L RNA-binding motif"/>
    <property type="match status" value="1"/>
</dbReference>
<keyword evidence="5 7" id="KW-0687">Ribonucleoprotein</keyword>
<evidence type="ECO:0000256" key="9">
    <source>
        <dbReference type="SAM" id="MobiDB-lite"/>
    </source>
</evidence>
<evidence type="ECO:0000256" key="5">
    <source>
        <dbReference type="ARBA" id="ARBA00023274"/>
    </source>
</evidence>
<reference evidence="12" key="1">
    <citation type="submission" date="2020-10" db="EMBL/GenBank/DDBJ databases">
        <authorList>
            <person name="Gilroy R."/>
        </authorList>
    </citation>
    <scope>NUCLEOTIDE SEQUENCE</scope>
    <source>
        <strain evidence="12">CHK197-8231</strain>
    </source>
</reference>
<dbReference type="InterPro" id="IPR005709">
    <property type="entry name" value="Ribosomal_uS4_bac-type"/>
</dbReference>
<dbReference type="PANTHER" id="PTHR11831:SF4">
    <property type="entry name" value="SMALL RIBOSOMAL SUBUNIT PROTEIN US4M"/>
    <property type="match status" value="1"/>
</dbReference>
<sequence>MSKYTGPEYRRARRLGFSTSETGKELAKRPYAPGQHGQSRKKKLSNYGEQLQEKQKLRFMYGLSEKQFKKTFNEAGKMKGVHGEDFFKLLESRLDNLVYRIGFATTRNGARQLVNHGHVTVNGKKVDIPSYRCKPGDVIGLKEKSKEHPAVKAALEATNKRVEFVTYDESKMEGTFVRLPERSELNQEIDEALIVEFYNR</sequence>
<evidence type="ECO:0000256" key="8">
    <source>
        <dbReference type="RuleBase" id="RU003699"/>
    </source>
</evidence>
<feature type="region of interest" description="Disordered" evidence="9">
    <location>
        <begin position="1"/>
        <end position="46"/>
    </location>
</feature>
<dbReference type="InterPro" id="IPR001912">
    <property type="entry name" value="Ribosomal_uS4_N"/>
</dbReference>
<evidence type="ECO:0000259" key="11">
    <source>
        <dbReference type="SMART" id="SM01390"/>
    </source>
</evidence>
<dbReference type="Gene3D" id="3.10.290.10">
    <property type="entry name" value="RNA-binding S4 domain"/>
    <property type="match status" value="1"/>
</dbReference>
<dbReference type="SMART" id="SM00363">
    <property type="entry name" value="S4"/>
    <property type="match status" value="1"/>
</dbReference>
<evidence type="ECO:0000256" key="7">
    <source>
        <dbReference type="HAMAP-Rule" id="MF_01306"/>
    </source>
</evidence>
<organism evidence="12 13">
    <name type="scientific">Candidatus Fimihabitans intestinipullorum</name>
    <dbReference type="NCBI Taxonomy" id="2840820"/>
    <lineage>
        <taxon>Bacteria</taxon>
        <taxon>Bacillati</taxon>
        <taxon>Mycoplasmatota</taxon>
        <taxon>Mycoplasmatota incertae sedis</taxon>
        <taxon>Candidatus Fimihabitans</taxon>
    </lineage>
</organism>
<keyword evidence="4 7" id="KW-0689">Ribosomal protein</keyword>
<comment type="subunit">
    <text evidence="7">Part of the 30S ribosomal subunit. Contacts protein S5. The interaction surface between S4 and S5 is involved in control of translational fidelity.</text>
</comment>
<dbReference type="SMART" id="SM01390">
    <property type="entry name" value="Ribosomal_S4"/>
    <property type="match status" value="1"/>
</dbReference>
<dbReference type="PROSITE" id="PS00632">
    <property type="entry name" value="RIBOSOMAL_S4"/>
    <property type="match status" value="1"/>
</dbReference>
<evidence type="ECO:0000256" key="6">
    <source>
        <dbReference type="ARBA" id="ARBA00035254"/>
    </source>
</evidence>
<dbReference type="HAMAP" id="MF_01306_B">
    <property type="entry name" value="Ribosomal_uS4_B"/>
    <property type="match status" value="1"/>
</dbReference>
<dbReference type="InterPro" id="IPR018079">
    <property type="entry name" value="Ribosomal_uS4_CS"/>
</dbReference>
<gene>
    <name evidence="7 12" type="primary">rpsD</name>
    <name evidence="12" type="ORF">IAD49_02165</name>
</gene>
<protein>
    <recommendedName>
        <fullName evidence="6 7">Small ribosomal subunit protein uS4</fullName>
    </recommendedName>
</protein>
<name>A0A9D1HU76_9BACT</name>
<dbReference type="NCBIfam" id="TIGR01017">
    <property type="entry name" value="rpsD_bact"/>
    <property type="match status" value="1"/>
</dbReference>
<comment type="similarity">
    <text evidence="1 7 8">Belongs to the universal ribosomal protein uS4 family.</text>
</comment>
<evidence type="ECO:0000256" key="3">
    <source>
        <dbReference type="ARBA" id="ARBA00022884"/>
    </source>
</evidence>
<dbReference type="PANTHER" id="PTHR11831">
    <property type="entry name" value="30S 40S RIBOSOMAL PROTEIN"/>
    <property type="match status" value="1"/>
</dbReference>
<keyword evidence="3 7" id="KW-0694">RNA-binding</keyword>
<dbReference type="PROSITE" id="PS50889">
    <property type="entry name" value="S4"/>
    <property type="match status" value="1"/>
</dbReference>